<dbReference type="Proteomes" id="UP001595907">
    <property type="component" value="Unassembled WGS sequence"/>
</dbReference>
<evidence type="ECO:0000313" key="3">
    <source>
        <dbReference type="Proteomes" id="UP001595907"/>
    </source>
</evidence>
<evidence type="ECO:0000256" key="1">
    <source>
        <dbReference type="SAM" id="SignalP"/>
    </source>
</evidence>
<keyword evidence="3" id="KW-1185">Reference proteome</keyword>
<proteinExistence type="predicted"/>
<dbReference type="Gene3D" id="1.25.40.1040">
    <property type="match status" value="1"/>
</dbReference>
<gene>
    <name evidence="2" type="ORF">ACFOWM_03635</name>
</gene>
<dbReference type="Pfam" id="PF11138">
    <property type="entry name" value="DUF2911"/>
    <property type="match status" value="1"/>
</dbReference>
<reference evidence="3" key="1">
    <citation type="journal article" date="2019" name="Int. J. Syst. Evol. Microbiol.">
        <title>The Global Catalogue of Microorganisms (GCM) 10K type strain sequencing project: providing services to taxonomists for standard genome sequencing and annotation.</title>
        <authorList>
            <consortium name="The Broad Institute Genomics Platform"/>
            <consortium name="The Broad Institute Genome Sequencing Center for Infectious Disease"/>
            <person name="Wu L."/>
            <person name="Ma J."/>
        </authorList>
    </citation>
    <scope>NUCLEOTIDE SEQUENCE [LARGE SCALE GENOMIC DNA]</scope>
    <source>
        <strain evidence="3">CECT 8289</strain>
    </source>
</reference>
<dbReference type="SUPFAM" id="SSF48452">
    <property type="entry name" value="TPR-like"/>
    <property type="match status" value="1"/>
</dbReference>
<keyword evidence="1" id="KW-0732">Signal</keyword>
<comment type="caution">
    <text evidence="2">The sequence shown here is derived from an EMBL/GenBank/DDBJ whole genome shotgun (WGS) entry which is preliminary data.</text>
</comment>
<name>A0ABV8QQA6_9BACT</name>
<dbReference type="InterPro" id="IPR011990">
    <property type="entry name" value="TPR-like_helical_dom_sf"/>
</dbReference>
<evidence type="ECO:0000313" key="2">
    <source>
        <dbReference type="EMBL" id="MFC4261956.1"/>
    </source>
</evidence>
<accession>A0ABV8QQA6</accession>
<feature type="chain" id="PRO_5045495612" evidence="1">
    <location>
        <begin position="19"/>
        <end position="275"/>
    </location>
</feature>
<dbReference type="EMBL" id="JBHSCZ010000001">
    <property type="protein sequence ID" value="MFC4261956.1"/>
    <property type="molecule type" value="Genomic_DNA"/>
</dbReference>
<feature type="signal peptide" evidence="1">
    <location>
        <begin position="1"/>
        <end position="18"/>
    </location>
</feature>
<dbReference type="InterPro" id="IPR021314">
    <property type="entry name" value="DUF2911"/>
</dbReference>
<dbReference type="RefSeq" id="WP_379707195.1">
    <property type="nucleotide sequence ID" value="NZ_JBHSCZ010000001.1"/>
</dbReference>
<sequence length="275" mass="30689">MKQLLFALCIMSAAAVNAQVKMPAPSPKQTIVQDFALGTIELTYSRPAIKGRKVFGDLVPFNELWRTGANAATIIKFTDAVEIGGKRVDTGSYALYTIPTEGSWEVILNKGITNWGVDGYKETEDVVRFKVPSMKVKQSLETFTMQFANIKPESCELHIMWDKTAVAIPITALIKDRVRAQIEKAMATDKKPYWTAAQFYNEYDNNPKKALEAINGAVEQNPKAFYMWIYKAKIEKAMGDKAAALASAQKSLALSKEAKNNDYVKMNEDLIKTLK</sequence>
<organism evidence="2 3">
    <name type="scientific">Ferruginibacter yonginensis</name>
    <dbReference type="NCBI Taxonomy" id="1310416"/>
    <lineage>
        <taxon>Bacteria</taxon>
        <taxon>Pseudomonadati</taxon>
        <taxon>Bacteroidota</taxon>
        <taxon>Chitinophagia</taxon>
        <taxon>Chitinophagales</taxon>
        <taxon>Chitinophagaceae</taxon>
        <taxon>Ferruginibacter</taxon>
    </lineage>
</organism>
<protein>
    <submittedName>
        <fullName evidence="2">DUF2911 domain-containing protein</fullName>
    </submittedName>
</protein>